<comment type="function">
    <text evidence="12">Transposase-derived protein that may have nuclease activity. Does not have transposase activity.</text>
</comment>
<keyword evidence="9" id="KW-0378">Hydrolase</keyword>
<evidence type="ECO:0000259" key="14">
    <source>
        <dbReference type="Pfam" id="PF13359"/>
    </source>
</evidence>
<keyword evidence="16" id="KW-1185">Reference proteome</keyword>
<comment type="similarity">
    <text evidence="4">Belongs to the HARBI1 family.</text>
</comment>
<evidence type="ECO:0000256" key="11">
    <source>
        <dbReference type="ARBA" id="ARBA00030126"/>
    </source>
</evidence>
<evidence type="ECO:0000256" key="13">
    <source>
        <dbReference type="SAM" id="Phobius"/>
    </source>
</evidence>
<dbReference type="PANTHER" id="PTHR22930">
    <property type="match status" value="1"/>
</dbReference>
<dbReference type="Proteomes" id="UP000694569">
    <property type="component" value="Unplaced"/>
</dbReference>
<evidence type="ECO:0000256" key="8">
    <source>
        <dbReference type="ARBA" id="ARBA00022723"/>
    </source>
</evidence>
<dbReference type="GO" id="GO:0046872">
    <property type="term" value="F:metal ion binding"/>
    <property type="evidence" value="ECO:0007669"/>
    <property type="project" value="UniProtKB-KW"/>
</dbReference>
<dbReference type="GO" id="GO:0005737">
    <property type="term" value="C:cytoplasm"/>
    <property type="evidence" value="ECO:0007669"/>
    <property type="project" value="UniProtKB-SubCell"/>
</dbReference>
<dbReference type="GO" id="GO:0005634">
    <property type="term" value="C:nucleus"/>
    <property type="evidence" value="ECO:0007669"/>
    <property type="project" value="UniProtKB-SubCell"/>
</dbReference>
<comment type="subcellular location">
    <subcellularLocation>
        <location evidence="3">Cytoplasm</location>
    </subcellularLocation>
    <subcellularLocation>
        <location evidence="2">Nucleus</location>
    </subcellularLocation>
</comment>
<keyword evidence="10" id="KW-0539">Nucleus</keyword>
<evidence type="ECO:0000256" key="3">
    <source>
        <dbReference type="ARBA" id="ARBA00004496"/>
    </source>
</evidence>
<keyword evidence="13" id="KW-1133">Transmembrane helix</keyword>
<dbReference type="InterPro" id="IPR026103">
    <property type="entry name" value="HARBI1_animal"/>
</dbReference>
<feature type="transmembrane region" description="Helical" evidence="13">
    <location>
        <begin position="356"/>
        <end position="376"/>
    </location>
</feature>
<dbReference type="InterPro" id="IPR027806">
    <property type="entry name" value="HARBI1_dom"/>
</dbReference>
<dbReference type="GO" id="GO:0016787">
    <property type="term" value="F:hydrolase activity"/>
    <property type="evidence" value="ECO:0007669"/>
    <property type="project" value="UniProtKB-KW"/>
</dbReference>
<dbReference type="OrthoDB" id="9946389at2759"/>
<dbReference type="AlphaFoldDB" id="A0A8C5LZK5"/>
<proteinExistence type="inferred from homology"/>
<dbReference type="Pfam" id="PF13359">
    <property type="entry name" value="DDE_Tnp_4"/>
    <property type="match status" value="1"/>
</dbReference>
<keyword evidence="13" id="KW-0472">Membrane</keyword>
<protein>
    <recommendedName>
        <fullName evidence="5">Putative nuclease HARBI1</fullName>
    </recommendedName>
    <alternativeName>
        <fullName evidence="11">Harbinger transposase-derived nuclease</fullName>
    </alternativeName>
</protein>
<dbReference type="Ensembl" id="ENSLLET00000005823.1">
    <property type="protein sequence ID" value="ENSLLEP00000005582.1"/>
    <property type="gene ID" value="ENSLLEG00000003540.1"/>
</dbReference>
<keyword evidence="6" id="KW-0963">Cytoplasm</keyword>
<evidence type="ECO:0000313" key="15">
    <source>
        <dbReference type="Ensembl" id="ENSLLEP00000005582.1"/>
    </source>
</evidence>
<organism evidence="15 16">
    <name type="scientific">Leptobrachium leishanense</name>
    <name type="common">Leishan spiny toad</name>
    <dbReference type="NCBI Taxonomy" id="445787"/>
    <lineage>
        <taxon>Eukaryota</taxon>
        <taxon>Metazoa</taxon>
        <taxon>Chordata</taxon>
        <taxon>Craniata</taxon>
        <taxon>Vertebrata</taxon>
        <taxon>Euteleostomi</taxon>
        <taxon>Amphibia</taxon>
        <taxon>Batrachia</taxon>
        <taxon>Anura</taxon>
        <taxon>Pelobatoidea</taxon>
        <taxon>Megophryidae</taxon>
        <taxon>Leptobrachium</taxon>
    </lineage>
</organism>
<evidence type="ECO:0000256" key="10">
    <source>
        <dbReference type="ARBA" id="ARBA00023242"/>
    </source>
</evidence>
<accession>A0A8C5LZK5</accession>
<evidence type="ECO:0000256" key="7">
    <source>
        <dbReference type="ARBA" id="ARBA00022722"/>
    </source>
</evidence>
<evidence type="ECO:0000313" key="16">
    <source>
        <dbReference type="Proteomes" id="UP000694569"/>
    </source>
</evidence>
<evidence type="ECO:0000256" key="6">
    <source>
        <dbReference type="ARBA" id="ARBA00022490"/>
    </source>
</evidence>
<dbReference type="InterPro" id="IPR045249">
    <property type="entry name" value="HARBI1-like"/>
</dbReference>
<evidence type="ECO:0000256" key="4">
    <source>
        <dbReference type="ARBA" id="ARBA00006958"/>
    </source>
</evidence>
<reference evidence="15" key="1">
    <citation type="submission" date="2025-08" db="UniProtKB">
        <authorList>
            <consortium name="Ensembl"/>
        </authorList>
    </citation>
    <scope>IDENTIFICATION</scope>
</reference>
<name>A0A8C5LZK5_9ANUR</name>
<feature type="domain" description="DDE Tnp4" evidence="14">
    <location>
        <begin position="147"/>
        <end position="299"/>
    </location>
</feature>
<dbReference type="GeneTree" id="ENSGT00940000154348"/>
<dbReference type="GO" id="GO:0004518">
    <property type="term" value="F:nuclease activity"/>
    <property type="evidence" value="ECO:0007669"/>
    <property type="project" value="UniProtKB-KW"/>
</dbReference>
<dbReference type="PRINTS" id="PR02086">
    <property type="entry name" value="PUTNUCHARBI1"/>
</dbReference>
<evidence type="ECO:0000256" key="5">
    <source>
        <dbReference type="ARBA" id="ARBA00015519"/>
    </source>
</evidence>
<evidence type="ECO:0000256" key="9">
    <source>
        <dbReference type="ARBA" id="ARBA00022801"/>
    </source>
</evidence>
<dbReference type="PANTHER" id="PTHR22930:SF267">
    <property type="entry name" value="NUCLEASE HARBI1-RELATED"/>
    <property type="match status" value="1"/>
</dbReference>
<keyword evidence="13" id="KW-0812">Transmembrane</keyword>
<evidence type="ECO:0000256" key="1">
    <source>
        <dbReference type="ARBA" id="ARBA00001968"/>
    </source>
</evidence>
<evidence type="ECO:0000256" key="2">
    <source>
        <dbReference type="ARBA" id="ARBA00004123"/>
    </source>
</evidence>
<evidence type="ECO:0000256" key="12">
    <source>
        <dbReference type="ARBA" id="ARBA00045850"/>
    </source>
</evidence>
<reference evidence="15" key="2">
    <citation type="submission" date="2025-09" db="UniProtKB">
        <authorList>
            <consortium name="Ensembl"/>
        </authorList>
    </citation>
    <scope>IDENTIFICATION</scope>
</reference>
<keyword evidence="8" id="KW-0479">Metal-binding</keyword>
<sequence length="404" mass="45723">WPLPLLLEDCSMYPPPSQVFLQRVILENLSDRQILKKFRLSREAILSLYQRIRQDLEPLSGRGHSIPGLVKLLAVLYHFAKHSFQADSGEEVGISQASFSRCLTQVVRALTSRAKEFIHFPTDRASWRKVKLDFFKVTGFPKVLGAIDCTHVPLRRPTNHEELYRNRKLFHSLNVQVVCDADQRIMSVRPGNPGSFHDSRIWQESSLATLFDEGQMPDGWLLGDKGYACQPWLLTPLRNPQTPAEVQYNSAHCATRNVIERTFGVLKSRFLCLDKSGGYLLYPPLKAADIVLACCILHNVALMHRAPVIRIGDIAPEEDMYPLAEDVDACDRGPVVRANLIATHFHVRNVPLSNIITIHILCHVLLMSPLFLGFFFGAERTLKTMLPVHLLPQATMGPSYMSIR</sequence>
<comment type="cofactor">
    <cofactor evidence="1">
        <name>a divalent metal cation</name>
        <dbReference type="ChEBI" id="CHEBI:60240"/>
    </cofactor>
</comment>
<keyword evidence="7" id="KW-0540">Nuclease</keyword>